<dbReference type="Pfam" id="PF08325">
    <property type="entry name" value="WLM"/>
    <property type="match status" value="1"/>
</dbReference>
<feature type="region of interest" description="Disordered" evidence="1">
    <location>
        <begin position="666"/>
        <end position="732"/>
    </location>
</feature>
<feature type="compositionally biased region" description="Low complexity" evidence="1">
    <location>
        <begin position="514"/>
        <end position="527"/>
    </location>
</feature>
<name>A0ABN9TD22_9DINO</name>
<evidence type="ECO:0000313" key="4">
    <source>
        <dbReference type="EMBL" id="CAK0843619.1"/>
    </source>
</evidence>
<sequence length="789" mass="82859">MSCAAAAPEQAPPEAGAGRGEADEVFFVALSYRGASYEVPVQSEEAVASIFDFVQEALDFPRENCKLIHRGKVLRPDHDDLTVGEAGLTAGAKLMLVASSAHDVAFVQKSRADPLVKGFTEEERDEASRRKRMRAGNGTAWGTKQDPEFCFGSIKAEFKYNTPSPFEAERLLQKLATDPGIIDIMKSRSFKVGVLTEMSPQEAADRMSKRGTPGMDLLGYNMGAGGMIVLKLRTDNTKGFRPYHDLINTLIHELTHNVWGPHDNNFWKLYGELKAQYMRFHRFWSHGGRAAGSDSNEQFAGFSGDGDEGDASGSSGFGHVLGGGEAPAHALGGGLPESAAERRAQALRALEQRTLQQEQAALVEEAKMVGEAPAPNFLAGDGTWKMMCPCGQVHDGPPCMAAAPSADPAAQAVAEAQGDGVPSPREATGEAPAEAAPSGAAAAEAPLPGPGPPAPAEADAGAELGQQARAPSRGPPTEGASGGGVDRHCGRGSGGDSGCRSDDGRDRGGGGGTAQQAWAPPAEAPGQLAPDVPGLDRAELEASGLDGASVWIERFSGQLRAFLAPPSGPAGLRPEARAAVEMLLRLVRNIVGSPGEAKFRKIRAGNPRIRACLLGAGAEVESLMTMLGFEHTTEAGEQVYVIRDKTFDCARLRLGQELLEMELGPSGAQRFASSRPGRRSSAPPALHHYENKDSDTHTHTSIFGGPRGVIGPAMDPAPWRSERAVGGPNAGPRSCGPSTAYVFVACSSAAPLPPHHIVLRPSRLPANRNALSHLQARGRRGSGGSPEAL</sequence>
<dbReference type="PROSITE" id="PS51397">
    <property type="entry name" value="WLM"/>
    <property type="match status" value="1"/>
</dbReference>
<dbReference type="InterPro" id="IPR036339">
    <property type="entry name" value="PUB-like_dom_sf"/>
</dbReference>
<feature type="compositionally biased region" description="Basic and acidic residues" evidence="1">
    <location>
        <begin position="499"/>
        <end position="508"/>
    </location>
</feature>
<dbReference type="InterPro" id="IPR029071">
    <property type="entry name" value="Ubiquitin-like_domsf"/>
</dbReference>
<dbReference type="Gene3D" id="1.20.58.2190">
    <property type="match status" value="1"/>
</dbReference>
<evidence type="ECO:0000259" key="2">
    <source>
        <dbReference type="PROSITE" id="PS50053"/>
    </source>
</evidence>
<dbReference type="PANTHER" id="PTHR47795">
    <property type="entry name" value="UBIQUITIN AND WLM DOMAIN-CONTAINING METALLOPROTEASE SPCC1442.07C"/>
    <property type="match status" value="1"/>
</dbReference>
<feature type="region of interest" description="Disordered" evidence="1">
    <location>
        <begin position="410"/>
        <end position="533"/>
    </location>
</feature>
<feature type="compositionally biased region" description="Low complexity" evidence="1">
    <location>
        <begin position="456"/>
        <end position="465"/>
    </location>
</feature>
<dbReference type="InterPro" id="IPR000626">
    <property type="entry name" value="Ubiquitin-like_dom"/>
</dbReference>
<feature type="compositionally biased region" description="Low complexity" evidence="1">
    <location>
        <begin position="672"/>
        <end position="685"/>
    </location>
</feature>
<protein>
    <recommendedName>
        <fullName evidence="6">WLM domain-containing protein</fullName>
    </recommendedName>
</protein>
<dbReference type="EMBL" id="CAUYUJ010014593">
    <property type="protein sequence ID" value="CAK0843619.1"/>
    <property type="molecule type" value="Genomic_DNA"/>
</dbReference>
<evidence type="ECO:0000313" key="5">
    <source>
        <dbReference type="Proteomes" id="UP001189429"/>
    </source>
</evidence>
<feature type="compositionally biased region" description="Low complexity" evidence="1">
    <location>
        <begin position="429"/>
        <end position="446"/>
    </location>
</feature>
<dbReference type="SMART" id="SM00580">
    <property type="entry name" value="PUG"/>
    <property type="match status" value="1"/>
</dbReference>
<organism evidence="4 5">
    <name type="scientific">Prorocentrum cordatum</name>
    <dbReference type="NCBI Taxonomy" id="2364126"/>
    <lineage>
        <taxon>Eukaryota</taxon>
        <taxon>Sar</taxon>
        <taxon>Alveolata</taxon>
        <taxon>Dinophyceae</taxon>
        <taxon>Prorocentrales</taxon>
        <taxon>Prorocentraceae</taxon>
        <taxon>Prorocentrum</taxon>
    </lineage>
</organism>
<dbReference type="PANTHER" id="PTHR47795:SF1">
    <property type="entry name" value="DNA-DEPENDENT METALLOPROTEASE WSS1 HOMOLOG 2"/>
    <property type="match status" value="1"/>
</dbReference>
<keyword evidence="5" id="KW-1185">Reference proteome</keyword>
<dbReference type="CDD" id="cd09212">
    <property type="entry name" value="PUB"/>
    <property type="match status" value="1"/>
</dbReference>
<dbReference type="SUPFAM" id="SSF143503">
    <property type="entry name" value="PUG domain-like"/>
    <property type="match status" value="1"/>
</dbReference>
<evidence type="ECO:0008006" key="6">
    <source>
        <dbReference type="Google" id="ProtNLM"/>
    </source>
</evidence>
<gene>
    <name evidence="4" type="ORF">PCOR1329_LOCUS37913</name>
</gene>
<dbReference type="Gene3D" id="3.10.20.90">
    <property type="entry name" value="Phosphatidylinositol 3-kinase Catalytic Subunit, Chain A, domain 1"/>
    <property type="match status" value="1"/>
</dbReference>
<reference evidence="4" key="1">
    <citation type="submission" date="2023-10" db="EMBL/GenBank/DDBJ databases">
        <authorList>
            <person name="Chen Y."/>
            <person name="Shah S."/>
            <person name="Dougan E. K."/>
            <person name="Thang M."/>
            <person name="Chan C."/>
        </authorList>
    </citation>
    <scope>NUCLEOTIDE SEQUENCE [LARGE SCALE GENOMIC DNA]</scope>
</reference>
<feature type="region of interest" description="Disordered" evidence="1">
    <location>
        <begin position="295"/>
        <end position="339"/>
    </location>
</feature>
<feature type="domain" description="WLM" evidence="3">
    <location>
        <begin position="142"/>
        <end position="355"/>
    </location>
</feature>
<evidence type="ECO:0000259" key="3">
    <source>
        <dbReference type="PROSITE" id="PS51397"/>
    </source>
</evidence>
<feature type="compositionally biased region" description="Gly residues" evidence="1">
    <location>
        <begin position="315"/>
        <end position="335"/>
    </location>
</feature>
<accession>A0ABN9TD22</accession>
<dbReference type="Pfam" id="PF00240">
    <property type="entry name" value="ubiquitin"/>
    <property type="match status" value="1"/>
</dbReference>
<dbReference type="InterPro" id="IPR013536">
    <property type="entry name" value="WLM_dom"/>
</dbReference>
<feature type="domain" description="Ubiquitin-like" evidence="2">
    <location>
        <begin position="28"/>
        <end position="97"/>
    </location>
</feature>
<dbReference type="Proteomes" id="UP001189429">
    <property type="component" value="Unassembled WGS sequence"/>
</dbReference>
<dbReference type="SUPFAM" id="SSF54236">
    <property type="entry name" value="Ubiquitin-like"/>
    <property type="match status" value="1"/>
</dbReference>
<dbReference type="PROSITE" id="PS50053">
    <property type="entry name" value="UBIQUITIN_2"/>
    <property type="match status" value="1"/>
</dbReference>
<proteinExistence type="predicted"/>
<dbReference type="Pfam" id="PF09409">
    <property type="entry name" value="PUB"/>
    <property type="match status" value="1"/>
</dbReference>
<feature type="region of interest" description="Disordered" evidence="1">
    <location>
        <begin position="120"/>
        <end position="139"/>
    </location>
</feature>
<comment type="caution">
    <text evidence="4">The sequence shown here is derived from an EMBL/GenBank/DDBJ whole genome shotgun (WGS) entry which is preliminary data.</text>
</comment>
<feature type="compositionally biased region" description="Basic and acidic residues" evidence="1">
    <location>
        <begin position="687"/>
        <end position="698"/>
    </location>
</feature>
<evidence type="ECO:0000256" key="1">
    <source>
        <dbReference type="SAM" id="MobiDB-lite"/>
    </source>
</evidence>
<dbReference type="InterPro" id="IPR018997">
    <property type="entry name" value="PUB_domain"/>
</dbReference>